<dbReference type="PANTHER" id="PTHR13887:SF41">
    <property type="entry name" value="THIOREDOXIN SUPERFAMILY PROTEIN"/>
    <property type="match status" value="1"/>
</dbReference>
<comment type="caution">
    <text evidence="2">The sequence shown here is derived from an EMBL/GenBank/DDBJ whole genome shotgun (WGS) entry which is preliminary data.</text>
</comment>
<dbReference type="Proteomes" id="UP001295740">
    <property type="component" value="Unassembled WGS sequence"/>
</dbReference>
<dbReference type="InterPro" id="IPR001853">
    <property type="entry name" value="DSBA-like_thioredoxin_dom"/>
</dbReference>
<evidence type="ECO:0000313" key="3">
    <source>
        <dbReference type="Proteomes" id="UP001295740"/>
    </source>
</evidence>
<organism evidence="2 3">
    <name type="scientific">Anthostomella pinea</name>
    <dbReference type="NCBI Taxonomy" id="933095"/>
    <lineage>
        <taxon>Eukaryota</taxon>
        <taxon>Fungi</taxon>
        <taxon>Dikarya</taxon>
        <taxon>Ascomycota</taxon>
        <taxon>Pezizomycotina</taxon>
        <taxon>Sordariomycetes</taxon>
        <taxon>Xylariomycetidae</taxon>
        <taxon>Xylariales</taxon>
        <taxon>Xylariaceae</taxon>
        <taxon>Anthostomella</taxon>
    </lineage>
</organism>
<accession>A0AAI8VRG8</accession>
<proteinExistence type="predicted"/>
<dbReference type="InterPro" id="IPR036249">
    <property type="entry name" value="Thioredoxin-like_sf"/>
</dbReference>
<keyword evidence="3" id="KW-1185">Reference proteome</keyword>
<sequence length="221" mass="24993">MTNFKISVTSDTICPWCFVGRKQLLAAKELYAEKHPNSGDVFTVDYLPYMLLPDWPRGPGGARDKHEAYVARFGAPLVKQMHQRLRNIGRELNIDFKFGRRTGNTHDSQRLVRLAKSYGSDVEGKIIDELFSSYFEKEGDITDLENFRGIAAKAGIPDARFQQAIVDSDEGGKEVDYEMAQEQRRGIMGVPKIVLQDKYHFDGSLDPETFVSVLEKVKAAE</sequence>
<evidence type="ECO:0000259" key="1">
    <source>
        <dbReference type="Pfam" id="PF01323"/>
    </source>
</evidence>
<reference evidence="2" key="1">
    <citation type="submission" date="2023-10" db="EMBL/GenBank/DDBJ databases">
        <authorList>
            <person name="Hackl T."/>
        </authorList>
    </citation>
    <scope>NUCLEOTIDE SEQUENCE</scope>
</reference>
<dbReference type="GO" id="GO:0016491">
    <property type="term" value="F:oxidoreductase activity"/>
    <property type="evidence" value="ECO:0007669"/>
    <property type="project" value="InterPro"/>
</dbReference>
<gene>
    <name evidence="2" type="ORF">KHLLAP_LOCUS10195</name>
</gene>
<dbReference type="Gene3D" id="3.40.30.10">
    <property type="entry name" value="Glutaredoxin"/>
    <property type="match status" value="1"/>
</dbReference>
<dbReference type="SUPFAM" id="SSF52833">
    <property type="entry name" value="Thioredoxin-like"/>
    <property type="match status" value="1"/>
</dbReference>
<feature type="domain" description="DSBA-like thioredoxin" evidence="1">
    <location>
        <begin position="6"/>
        <end position="214"/>
    </location>
</feature>
<dbReference type="AlphaFoldDB" id="A0AAI8VRG8"/>
<dbReference type="EMBL" id="CAUWAG010000013">
    <property type="protein sequence ID" value="CAJ2509727.1"/>
    <property type="molecule type" value="Genomic_DNA"/>
</dbReference>
<dbReference type="PANTHER" id="PTHR13887">
    <property type="entry name" value="GLUTATHIONE S-TRANSFERASE KAPPA"/>
    <property type="match status" value="1"/>
</dbReference>
<dbReference type="CDD" id="cd03024">
    <property type="entry name" value="DsbA_FrnE"/>
    <property type="match status" value="1"/>
</dbReference>
<name>A0AAI8VRG8_9PEZI</name>
<protein>
    <submittedName>
        <fullName evidence="2">Uu.00g056270.m01.CDS01</fullName>
    </submittedName>
</protein>
<evidence type="ECO:0000313" key="2">
    <source>
        <dbReference type="EMBL" id="CAJ2509727.1"/>
    </source>
</evidence>
<dbReference type="Pfam" id="PF01323">
    <property type="entry name" value="DSBA"/>
    <property type="match status" value="1"/>
</dbReference>